<dbReference type="RefSeq" id="WP_369011149.1">
    <property type="nucleotide sequence ID" value="NZ_BAAAVD010000006.1"/>
</dbReference>
<protein>
    <recommendedName>
        <fullName evidence="3">DUF5753 domain-containing protein</fullName>
    </recommendedName>
</protein>
<name>A0A9W6HWY1_9ACTN</name>
<dbReference type="EMBL" id="BSEV01000001">
    <property type="protein sequence ID" value="GLK07567.1"/>
    <property type="molecule type" value="Genomic_DNA"/>
</dbReference>
<proteinExistence type="predicted"/>
<reference evidence="1" key="1">
    <citation type="journal article" date="2014" name="Int. J. Syst. Evol. Microbiol.">
        <title>Complete genome sequence of Corynebacterium casei LMG S-19264T (=DSM 44701T), isolated from a smear-ripened cheese.</title>
        <authorList>
            <consortium name="US DOE Joint Genome Institute (JGI-PGF)"/>
            <person name="Walter F."/>
            <person name="Albersmeier A."/>
            <person name="Kalinowski J."/>
            <person name="Ruckert C."/>
        </authorList>
    </citation>
    <scope>NUCLEOTIDE SEQUENCE</scope>
    <source>
        <strain evidence="1">VKM Ac-2007</strain>
    </source>
</reference>
<keyword evidence="2" id="KW-1185">Reference proteome</keyword>
<sequence length="56" mass="6073">MDEGPDIGYAECPAGEIHVEAADQVRDLMLRFERLIGACLSPEESAALIAVARRES</sequence>
<evidence type="ECO:0000313" key="2">
    <source>
        <dbReference type="Proteomes" id="UP001143474"/>
    </source>
</evidence>
<dbReference type="AlphaFoldDB" id="A0A9W6HWY1"/>
<gene>
    <name evidence="1" type="ORF">GCM10017600_09720</name>
</gene>
<organism evidence="1 2">
    <name type="scientific">Streptosporangium carneum</name>
    <dbReference type="NCBI Taxonomy" id="47481"/>
    <lineage>
        <taxon>Bacteria</taxon>
        <taxon>Bacillati</taxon>
        <taxon>Actinomycetota</taxon>
        <taxon>Actinomycetes</taxon>
        <taxon>Streptosporangiales</taxon>
        <taxon>Streptosporangiaceae</taxon>
        <taxon>Streptosporangium</taxon>
    </lineage>
</organism>
<evidence type="ECO:0000313" key="1">
    <source>
        <dbReference type="EMBL" id="GLK07567.1"/>
    </source>
</evidence>
<reference evidence="1" key="2">
    <citation type="submission" date="2023-01" db="EMBL/GenBank/DDBJ databases">
        <authorList>
            <person name="Sun Q."/>
            <person name="Evtushenko L."/>
        </authorList>
    </citation>
    <scope>NUCLEOTIDE SEQUENCE</scope>
    <source>
        <strain evidence="1">VKM Ac-2007</strain>
    </source>
</reference>
<evidence type="ECO:0008006" key="3">
    <source>
        <dbReference type="Google" id="ProtNLM"/>
    </source>
</evidence>
<comment type="caution">
    <text evidence="1">The sequence shown here is derived from an EMBL/GenBank/DDBJ whole genome shotgun (WGS) entry which is preliminary data.</text>
</comment>
<dbReference type="Proteomes" id="UP001143474">
    <property type="component" value="Unassembled WGS sequence"/>
</dbReference>
<accession>A0A9W6HWY1</accession>